<evidence type="ECO:0000256" key="1">
    <source>
        <dbReference type="SAM" id="Coils"/>
    </source>
</evidence>
<dbReference type="GO" id="GO:0043107">
    <property type="term" value="P:type IV pilus-dependent motility"/>
    <property type="evidence" value="ECO:0007669"/>
    <property type="project" value="TreeGrafter"/>
</dbReference>
<gene>
    <name evidence="3" type="ORF">OLMES_0786</name>
</gene>
<dbReference type="Proteomes" id="UP000196027">
    <property type="component" value="Chromosome"/>
</dbReference>
<feature type="transmembrane region" description="Helical" evidence="2">
    <location>
        <begin position="21"/>
        <end position="42"/>
    </location>
</feature>
<keyword evidence="2" id="KW-0472">Membrane</keyword>
<keyword evidence="1" id="KW-0175">Coiled coil</keyword>
<dbReference type="EMBL" id="CP021425">
    <property type="protein sequence ID" value="ARU54878.1"/>
    <property type="molecule type" value="Genomic_DNA"/>
</dbReference>
<dbReference type="Pfam" id="PF05137">
    <property type="entry name" value="PilN"/>
    <property type="match status" value="1"/>
</dbReference>
<dbReference type="InterPro" id="IPR052534">
    <property type="entry name" value="Extracell_DNA_Util/SecSys_Comp"/>
</dbReference>
<dbReference type="GO" id="GO:0043683">
    <property type="term" value="P:type IV pilus assembly"/>
    <property type="evidence" value="ECO:0007669"/>
    <property type="project" value="TreeGrafter"/>
</dbReference>
<dbReference type="RefSeq" id="WP_087460040.1">
    <property type="nucleotide sequence ID" value="NZ_CP021425.1"/>
</dbReference>
<keyword evidence="2" id="KW-1133">Transmembrane helix</keyword>
<proteinExistence type="predicted"/>
<evidence type="ECO:0000313" key="3">
    <source>
        <dbReference type="EMBL" id="ARU54878.1"/>
    </source>
</evidence>
<name>A0A1Y0I2Z9_9GAMM</name>
<keyword evidence="2" id="KW-0812">Transmembrane</keyword>
<dbReference type="OrthoDB" id="5296173at2"/>
<dbReference type="InterPro" id="IPR007813">
    <property type="entry name" value="PilN"/>
</dbReference>
<sequence>MARINLRPWREELRAERQRQFVSVLAVVFIIAGGLAFGWTSFVDGQIEYQKSRNVYIQSATKALDAKIKEINELKKKKAELLARMKVIQDLQGKRPVIVRVFDELVKTLPDGVYFTSLSKVGDRLSIKGVAESNNRVSALMRSLDGSNWFANPNLNRVAAMKDRQDSNQFELSVAQVTPDEEDEGGKKK</sequence>
<dbReference type="AlphaFoldDB" id="A0A1Y0I2Z9"/>
<keyword evidence="4" id="KW-1185">Reference proteome</keyword>
<dbReference type="PANTHER" id="PTHR40278">
    <property type="entry name" value="DNA UTILIZATION PROTEIN HOFN"/>
    <property type="match status" value="1"/>
</dbReference>
<reference evidence="3 4" key="1">
    <citation type="submission" date="2017-05" db="EMBL/GenBank/DDBJ databases">
        <title>Genomic insights into alkan degradation activity of Oleiphilus messinensis.</title>
        <authorList>
            <person name="Kozyavkin S.A."/>
            <person name="Slesarev A.I."/>
            <person name="Golyshin P.N."/>
            <person name="Korzhenkov A."/>
            <person name="Golyshina O.N."/>
            <person name="Toshchakov S.V."/>
        </authorList>
    </citation>
    <scope>NUCLEOTIDE SEQUENCE [LARGE SCALE GENOMIC DNA]</scope>
    <source>
        <strain evidence="3 4">ME102</strain>
    </source>
</reference>
<evidence type="ECO:0000313" key="4">
    <source>
        <dbReference type="Proteomes" id="UP000196027"/>
    </source>
</evidence>
<feature type="coiled-coil region" evidence="1">
    <location>
        <begin position="57"/>
        <end position="91"/>
    </location>
</feature>
<dbReference type="PANTHER" id="PTHR40278:SF2">
    <property type="entry name" value="TYPE IV PILUS INNER MEMBRANE COMPONENT PILN"/>
    <property type="match status" value="1"/>
</dbReference>
<accession>A0A1Y0I2Z9</accession>
<dbReference type="KEGG" id="ome:OLMES_0786"/>
<evidence type="ECO:0000256" key="2">
    <source>
        <dbReference type="SAM" id="Phobius"/>
    </source>
</evidence>
<organism evidence="3 4">
    <name type="scientific">Oleiphilus messinensis</name>
    <dbReference type="NCBI Taxonomy" id="141451"/>
    <lineage>
        <taxon>Bacteria</taxon>
        <taxon>Pseudomonadati</taxon>
        <taxon>Pseudomonadota</taxon>
        <taxon>Gammaproteobacteria</taxon>
        <taxon>Oceanospirillales</taxon>
        <taxon>Oleiphilaceae</taxon>
        <taxon>Oleiphilus</taxon>
    </lineage>
</organism>
<protein>
    <submittedName>
        <fullName evidence="3">Fimbrial assembly family protein</fullName>
    </submittedName>
</protein>